<feature type="transmembrane region" description="Helical" evidence="5">
    <location>
        <begin position="329"/>
        <end position="349"/>
    </location>
</feature>
<dbReference type="EMBL" id="EQ962656">
    <property type="protein sequence ID" value="EED16310.1"/>
    <property type="molecule type" value="Genomic_DNA"/>
</dbReference>
<dbReference type="PhylomeDB" id="B8MGS9"/>
<dbReference type="PANTHER" id="PTHR48022">
    <property type="entry name" value="PLASTIDIC GLUCOSE TRANSPORTER 4"/>
    <property type="match status" value="1"/>
</dbReference>
<organism evidence="6 7">
    <name type="scientific">Talaromyces stipitatus (strain ATCC 10500 / CBS 375.48 / QM 6759 / NRRL 1006)</name>
    <name type="common">Penicillium stipitatum</name>
    <dbReference type="NCBI Taxonomy" id="441959"/>
    <lineage>
        <taxon>Eukaryota</taxon>
        <taxon>Fungi</taxon>
        <taxon>Dikarya</taxon>
        <taxon>Ascomycota</taxon>
        <taxon>Pezizomycotina</taxon>
        <taxon>Eurotiomycetes</taxon>
        <taxon>Eurotiomycetidae</taxon>
        <taxon>Eurotiales</taxon>
        <taxon>Trichocomaceae</taxon>
        <taxon>Talaromyces</taxon>
        <taxon>Talaromyces sect. Talaromyces</taxon>
    </lineage>
</organism>
<dbReference type="AlphaFoldDB" id="B8MGS9"/>
<dbReference type="Gene3D" id="1.20.1250.20">
    <property type="entry name" value="MFS general substrate transporter like domains"/>
    <property type="match status" value="1"/>
</dbReference>
<name>B8MGS9_TALSN</name>
<accession>B8MGS9</accession>
<dbReference type="GO" id="GO:0005351">
    <property type="term" value="F:carbohydrate:proton symporter activity"/>
    <property type="evidence" value="ECO:0007669"/>
    <property type="project" value="TreeGrafter"/>
</dbReference>
<dbReference type="OMA" id="FIPASYF"/>
<evidence type="ECO:0000313" key="6">
    <source>
        <dbReference type="EMBL" id="EED16310.1"/>
    </source>
</evidence>
<keyword evidence="3 5" id="KW-1133">Transmembrane helix</keyword>
<dbReference type="eggNOG" id="KOG0254">
    <property type="taxonomic scope" value="Eukaryota"/>
</dbReference>
<keyword evidence="4 5" id="KW-0472">Membrane</keyword>
<evidence type="ECO:0000256" key="3">
    <source>
        <dbReference type="ARBA" id="ARBA00022989"/>
    </source>
</evidence>
<protein>
    <submittedName>
        <fullName evidence="6">Sugar transporter, putative</fullName>
    </submittedName>
</protein>
<keyword evidence="2 5" id="KW-0812">Transmembrane</keyword>
<feature type="transmembrane region" description="Helical" evidence="5">
    <location>
        <begin position="300"/>
        <end position="323"/>
    </location>
</feature>
<gene>
    <name evidence="6" type="ORF">TSTA_014070</name>
</gene>
<comment type="subcellular location">
    <subcellularLocation>
        <location evidence="1">Membrane</location>
        <topology evidence="1">Multi-pass membrane protein</topology>
    </subcellularLocation>
</comment>
<dbReference type="RefSeq" id="XP_002483544.1">
    <property type="nucleotide sequence ID" value="XM_002483499.1"/>
</dbReference>
<evidence type="ECO:0000256" key="1">
    <source>
        <dbReference type="ARBA" id="ARBA00004141"/>
    </source>
</evidence>
<dbReference type="Pfam" id="PF00083">
    <property type="entry name" value="Sugar_tr"/>
    <property type="match status" value="1"/>
</dbReference>
<dbReference type="OrthoDB" id="6133115at2759"/>
<dbReference type="Proteomes" id="UP000001745">
    <property type="component" value="Unassembled WGS sequence"/>
</dbReference>
<dbReference type="GeneID" id="8099206"/>
<dbReference type="InterPro" id="IPR005828">
    <property type="entry name" value="MFS_sugar_transport-like"/>
</dbReference>
<sequence length="363" mass="39599">MAPSAATGADIDSELFANVNNNTHQLWWKDPGLRRLNIVLLSTFLGPIANGYDISLISGLNAIPQWFEDLSGLEDASTSGLLIAVADRLGRRWGIIIGGISTIAPVIGQSFCKTAVYHAPIEDRTSAVAGVLFNTFFFVGSITDAWASFGSHYLNTRLRHIYSGVSALPINNNRPGEARKIPARFHANGNETDELVVIEFSEICASTEISRNTKVSWASLFATPGNRRRVSEDLPGLGLGLATQWVGNSNISYYFVPVLETVGISDPTKQQGVNGGLQVYSWILAICGAPLAERCGRRRLFLVSACTMLLFMILVLAWSAVFANTGNPASGAAVIVFLFLFLGWIRYRIYTDSNPLRQRNMAH</sequence>
<dbReference type="InterPro" id="IPR036259">
    <property type="entry name" value="MFS_trans_sf"/>
</dbReference>
<evidence type="ECO:0000256" key="4">
    <source>
        <dbReference type="ARBA" id="ARBA00023136"/>
    </source>
</evidence>
<keyword evidence="6" id="KW-0813">Transport</keyword>
<proteinExistence type="predicted"/>
<dbReference type="VEuPathDB" id="FungiDB:TSTA_014070"/>
<evidence type="ECO:0000313" key="7">
    <source>
        <dbReference type="Proteomes" id="UP000001745"/>
    </source>
</evidence>
<dbReference type="SUPFAM" id="SSF103473">
    <property type="entry name" value="MFS general substrate transporter"/>
    <property type="match status" value="1"/>
</dbReference>
<dbReference type="PANTHER" id="PTHR48022:SF52">
    <property type="entry name" value="SUGAR TRANSPORTER, PUTATIVE-RELATED"/>
    <property type="match status" value="1"/>
</dbReference>
<dbReference type="HOGENOM" id="CLU_001265_30_13_1"/>
<keyword evidence="7" id="KW-1185">Reference proteome</keyword>
<dbReference type="GO" id="GO:0016020">
    <property type="term" value="C:membrane"/>
    <property type="evidence" value="ECO:0007669"/>
    <property type="project" value="UniProtKB-SubCell"/>
</dbReference>
<evidence type="ECO:0000256" key="5">
    <source>
        <dbReference type="SAM" id="Phobius"/>
    </source>
</evidence>
<dbReference type="InParanoid" id="B8MGS9"/>
<keyword evidence="6" id="KW-0762">Sugar transport</keyword>
<dbReference type="InterPro" id="IPR050360">
    <property type="entry name" value="MFS_Sugar_Transporters"/>
</dbReference>
<evidence type="ECO:0000256" key="2">
    <source>
        <dbReference type="ARBA" id="ARBA00022692"/>
    </source>
</evidence>
<reference evidence="7" key="1">
    <citation type="journal article" date="2015" name="Genome Announc.">
        <title>Genome sequence of the AIDS-associated pathogen Penicillium marneffei (ATCC18224) and its near taxonomic relative Talaromyces stipitatus (ATCC10500).</title>
        <authorList>
            <person name="Nierman W.C."/>
            <person name="Fedorova-Abrams N.D."/>
            <person name="Andrianopoulos A."/>
        </authorList>
    </citation>
    <scope>NUCLEOTIDE SEQUENCE [LARGE SCALE GENOMIC DNA]</scope>
    <source>
        <strain evidence="7">ATCC 10500 / CBS 375.48 / QM 6759 / NRRL 1006</strain>
    </source>
</reference>